<reference evidence="1" key="4">
    <citation type="submission" date="2025-08" db="UniProtKB">
        <authorList>
            <consortium name="Ensembl"/>
        </authorList>
    </citation>
    <scope>IDENTIFICATION</scope>
</reference>
<dbReference type="AlphaFoldDB" id="A0A4W3J3J8"/>
<dbReference type="InParanoid" id="A0A4W3J3J8"/>
<evidence type="ECO:0000313" key="1">
    <source>
        <dbReference type="Ensembl" id="ENSCMIP00000037669.1"/>
    </source>
</evidence>
<dbReference type="GO" id="GO:0031012">
    <property type="term" value="C:extracellular matrix"/>
    <property type="evidence" value="ECO:0007669"/>
    <property type="project" value="TreeGrafter"/>
</dbReference>
<dbReference type="GO" id="GO:0061343">
    <property type="term" value="P:cell adhesion involved in heart morphogenesis"/>
    <property type="evidence" value="ECO:0007669"/>
    <property type="project" value="TreeGrafter"/>
</dbReference>
<sequence>AKKFMKDQEDNGSEQLREINISKEMVLDKLSGLKTDKSPGPDGLHPRVLKEVATEIVDGMSIIFQTSVDTGKVPNDWKIANVTPLFKKGGRENRENYRPVSLMSVVGKILECSVLEHFQG</sequence>
<reference evidence="2" key="3">
    <citation type="journal article" date="2014" name="Nature">
        <title>Elephant shark genome provides unique insights into gnathostome evolution.</title>
        <authorList>
            <consortium name="International Elephant Shark Genome Sequencing Consortium"/>
            <person name="Venkatesh B."/>
            <person name="Lee A.P."/>
            <person name="Ravi V."/>
            <person name="Maurya A.K."/>
            <person name="Lian M.M."/>
            <person name="Swann J.B."/>
            <person name="Ohta Y."/>
            <person name="Flajnik M.F."/>
            <person name="Sutoh Y."/>
            <person name="Kasahara M."/>
            <person name="Hoon S."/>
            <person name="Gangu V."/>
            <person name="Roy S.W."/>
            <person name="Irimia M."/>
            <person name="Korzh V."/>
            <person name="Kondrychyn I."/>
            <person name="Lim Z.W."/>
            <person name="Tay B.H."/>
            <person name="Tohari S."/>
            <person name="Kong K.W."/>
            <person name="Ho S."/>
            <person name="Lorente-Galdos B."/>
            <person name="Quilez J."/>
            <person name="Marques-Bonet T."/>
            <person name="Raney B.J."/>
            <person name="Ingham P.W."/>
            <person name="Tay A."/>
            <person name="Hillier L.W."/>
            <person name="Minx P."/>
            <person name="Boehm T."/>
            <person name="Wilson R.K."/>
            <person name="Brenner S."/>
            <person name="Warren W.C."/>
        </authorList>
    </citation>
    <scope>NUCLEOTIDE SEQUENCE [LARGE SCALE GENOMIC DNA]</scope>
</reference>
<dbReference type="OMA" id="MKDQEDN"/>
<dbReference type="GeneTree" id="ENSGT01150000286902"/>
<reference evidence="2" key="2">
    <citation type="journal article" date="2007" name="PLoS Biol.">
        <title>Survey sequencing and comparative analysis of the elephant shark (Callorhinchus milii) genome.</title>
        <authorList>
            <person name="Venkatesh B."/>
            <person name="Kirkness E.F."/>
            <person name="Loh Y.H."/>
            <person name="Halpern A.L."/>
            <person name="Lee A.P."/>
            <person name="Johnson J."/>
            <person name="Dandona N."/>
            <person name="Viswanathan L.D."/>
            <person name="Tay A."/>
            <person name="Venter J.C."/>
            <person name="Strausberg R.L."/>
            <person name="Brenner S."/>
        </authorList>
    </citation>
    <scope>NUCLEOTIDE SEQUENCE [LARGE SCALE GENOMIC DNA]</scope>
</reference>
<reference evidence="2" key="1">
    <citation type="journal article" date="2006" name="Science">
        <title>Ancient noncoding elements conserved in the human genome.</title>
        <authorList>
            <person name="Venkatesh B."/>
            <person name="Kirkness E.F."/>
            <person name="Loh Y.H."/>
            <person name="Halpern A.L."/>
            <person name="Lee A.P."/>
            <person name="Johnson J."/>
            <person name="Dandona N."/>
            <person name="Viswanathan L.D."/>
            <person name="Tay A."/>
            <person name="Venter J.C."/>
            <person name="Strausberg R.L."/>
            <person name="Brenner S."/>
        </authorList>
    </citation>
    <scope>NUCLEOTIDE SEQUENCE [LARGE SCALE GENOMIC DNA]</scope>
</reference>
<dbReference type="PANTHER" id="PTHR33395:SF22">
    <property type="entry name" value="REVERSE TRANSCRIPTASE DOMAIN-CONTAINING PROTEIN"/>
    <property type="match status" value="1"/>
</dbReference>
<organism evidence="1 2">
    <name type="scientific">Callorhinchus milii</name>
    <name type="common">Ghost shark</name>
    <dbReference type="NCBI Taxonomy" id="7868"/>
    <lineage>
        <taxon>Eukaryota</taxon>
        <taxon>Metazoa</taxon>
        <taxon>Chordata</taxon>
        <taxon>Craniata</taxon>
        <taxon>Vertebrata</taxon>
        <taxon>Chondrichthyes</taxon>
        <taxon>Holocephali</taxon>
        <taxon>Chimaeriformes</taxon>
        <taxon>Callorhinchidae</taxon>
        <taxon>Callorhinchus</taxon>
    </lineage>
</organism>
<evidence type="ECO:0008006" key="3">
    <source>
        <dbReference type="Google" id="ProtNLM"/>
    </source>
</evidence>
<accession>A0A4W3J3J8</accession>
<dbReference type="PANTHER" id="PTHR33395">
    <property type="entry name" value="TRANSCRIPTASE, PUTATIVE-RELATED-RELATED"/>
    <property type="match status" value="1"/>
</dbReference>
<dbReference type="GO" id="GO:0007508">
    <property type="term" value="P:larval heart development"/>
    <property type="evidence" value="ECO:0007669"/>
    <property type="project" value="TreeGrafter"/>
</dbReference>
<reference evidence="1" key="5">
    <citation type="submission" date="2025-09" db="UniProtKB">
        <authorList>
            <consortium name="Ensembl"/>
        </authorList>
    </citation>
    <scope>IDENTIFICATION</scope>
</reference>
<keyword evidence="2" id="KW-1185">Reference proteome</keyword>
<dbReference type="STRING" id="7868.ENSCMIP00000037669"/>
<proteinExistence type="predicted"/>
<dbReference type="Proteomes" id="UP000314986">
    <property type="component" value="Unassembled WGS sequence"/>
</dbReference>
<evidence type="ECO:0000313" key="2">
    <source>
        <dbReference type="Proteomes" id="UP000314986"/>
    </source>
</evidence>
<dbReference type="Ensembl" id="ENSCMIT00000038213.1">
    <property type="protein sequence ID" value="ENSCMIP00000037669.1"/>
    <property type="gene ID" value="ENSCMIG00000015829.1"/>
</dbReference>
<name>A0A4W3J3J8_CALMI</name>
<protein>
    <recommendedName>
        <fullName evidence="3">Reverse transcriptase domain-containing protein</fullName>
    </recommendedName>
</protein>